<evidence type="ECO:0000313" key="3">
    <source>
        <dbReference type="EMBL" id="EOD00868.1"/>
    </source>
</evidence>
<dbReference type="Gene3D" id="2.40.320.10">
    <property type="entry name" value="Hypothetical Protein Pfu-838710-001"/>
    <property type="match status" value="1"/>
</dbReference>
<keyword evidence="4" id="KW-1185">Reference proteome</keyword>
<dbReference type="AlphaFoldDB" id="R1AUN8"/>
<evidence type="ECO:0000259" key="2">
    <source>
        <dbReference type="PROSITE" id="PS51707"/>
    </source>
</evidence>
<dbReference type="EMBL" id="ARZA01000109">
    <property type="protein sequence ID" value="EOD00868.1"/>
    <property type="molecule type" value="Genomic_DNA"/>
</dbReference>
<sequence>MKELEVKVLNIDKEEIQERLKSIGAELVKKEYQVNTIFDTEDRIIKNEHKGYLRIREKRDLLNNKTEYIFTLKKNLSSEKVRKNVEIETKVDNKDALTEILKHLKLDIKHSGSKERISYKYDDILFEIDTWDEDTYPYPYLEIEVNKEEDLERAIELLNLNREDVTDKSLDQLRREVGLGGL</sequence>
<dbReference type="CDD" id="cd07890">
    <property type="entry name" value="CYTH-like_AC_IV-like"/>
    <property type="match status" value="1"/>
</dbReference>
<dbReference type="STRING" id="1304284.L21TH_1071"/>
<gene>
    <name evidence="3" type="ORF">L21TH_1071</name>
</gene>
<accession>R1AUN8</accession>
<dbReference type="PANTHER" id="PTHR21028:SF2">
    <property type="entry name" value="CYTH DOMAIN-CONTAINING PROTEIN"/>
    <property type="match status" value="1"/>
</dbReference>
<dbReference type="InterPro" id="IPR008173">
    <property type="entry name" value="Adenylyl_cyclase_CyaB"/>
</dbReference>
<keyword evidence="1" id="KW-0175">Coiled coil</keyword>
<dbReference type="Pfam" id="PF01928">
    <property type="entry name" value="CYTH"/>
    <property type="match status" value="1"/>
</dbReference>
<name>R1AUN8_9FIRM</name>
<dbReference type="PROSITE" id="PS51707">
    <property type="entry name" value="CYTH"/>
    <property type="match status" value="1"/>
</dbReference>
<feature type="coiled-coil region" evidence="1">
    <location>
        <begin position="141"/>
        <end position="168"/>
    </location>
</feature>
<dbReference type="InterPro" id="IPR033469">
    <property type="entry name" value="CYTH-like_dom_sf"/>
</dbReference>
<dbReference type="SUPFAM" id="SSF55154">
    <property type="entry name" value="CYTH-like phosphatases"/>
    <property type="match status" value="1"/>
</dbReference>
<organism evidence="3 4">
    <name type="scientific">Caldisalinibacter kiritimatiensis</name>
    <dbReference type="NCBI Taxonomy" id="1304284"/>
    <lineage>
        <taxon>Bacteria</taxon>
        <taxon>Bacillati</taxon>
        <taxon>Bacillota</taxon>
        <taxon>Tissierellia</taxon>
        <taxon>Tissierellales</taxon>
        <taxon>Thermohalobacteraceae</taxon>
        <taxon>Caldisalinibacter</taxon>
    </lineage>
</organism>
<evidence type="ECO:0000256" key="1">
    <source>
        <dbReference type="SAM" id="Coils"/>
    </source>
</evidence>
<dbReference type="InterPro" id="IPR023577">
    <property type="entry name" value="CYTH_domain"/>
</dbReference>
<evidence type="ECO:0000313" key="4">
    <source>
        <dbReference type="Proteomes" id="UP000013378"/>
    </source>
</evidence>
<protein>
    <submittedName>
        <fullName evidence="3">Putative adenylate cyclase</fullName>
    </submittedName>
</protein>
<dbReference type="RefSeq" id="WP_006311140.1">
    <property type="nucleotide sequence ID" value="NZ_ARZA01000109.1"/>
</dbReference>
<proteinExistence type="predicted"/>
<feature type="domain" description="CYTH" evidence="2">
    <location>
        <begin position="1"/>
        <end position="176"/>
    </location>
</feature>
<dbReference type="PANTHER" id="PTHR21028">
    <property type="entry name" value="SI:CH211-156B7.4"/>
    <property type="match status" value="1"/>
</dbReference>
<reference evidence="3 4" key="1">
    <citation type="journal article" date="2015" name="Geomicrobiol. J.">
        <title>Caldisalinibacter kiritimatiensis gen. nov., sp. nov., a moderately thermohalophilic thiosulfate-reducing bacterium from a hypersaline microbial mat.</title>
        <authorList>
            <person name="Ben Hania W."/>
            <person name="Joseph M."/>
            <person name="Fiebig A."/>
            <person name="Bunk B."/>
            <person name="Klenk H.-P."/>
            <person name="Fardeau M.-L."/>
            <person name="Spring S."/>
        </authorList>
    </citation>
    <scope>NUCLEOTIDE SEQUENCE [LARGE SCALE GENOMIC DNA]</scope>
    <source>
        <strain evidence="3 4">L21-TH-D2</strain>
    </source>
</reference>
<comment type="caution">
    <text evidence="3">The sequence shown here is derived from an EMBL/GenBank/DDBJ whole genome shotgun (WGS) entry which is preliminary data.</text>
</comment>
<dbReference type="eggNOG" id="COG1437">
    <property type="taxonomic scope" value="Bacteria"/>
</dbReference>
<dbReference type="Proteomes" id="UP000013378">
    <property type="component" value="Unassembled WGS sequence"/>
</dbReference>
<dbReference type="OrthoDB" id="1953701at2"/>